<protein>
    <submittedName>
        <fullName evidence="2">Uncharacterized protein</fullName>
    </submittedName>
</protein>
<proteinExistence type="predicted"/>
<dbReference type="AlphaFoldDB" id="A0A7R9ZXN9"/>
<feature type="compositionally biased region" description="Basic and acidic residues" evidence="1">
    <location>
        <begin position="83"/>
        <end position="107"/>
    </location>
</feature>
<sequence length="107" mass="11831">MLGPSHRPGMAVQKVLQREDCFQREGPRVNQAEGVEAAVEARRETKVGCRGAKALAAAADGNREDRGHLPRPRVQTLAEAAGVEERASPSDAEWHEERPARARQRER</sequence>
<reference evidence="2" key="1">
    <citation type="submission" date="2021-01" db="EMBL/GenBank/DDBJ databases">
        <authorList>
            <person name="Corre E."/>
            <person name="Pelletier E."/>
            <person name="Niang G."/>
            <person name="Scheremetjew M."/>
            <person name="Finn R."/>
            <person name="Kale V."/>
            <person name="Holt S."/>
            <person name="Cochrane G."/>
            <person name="Meng A."/>
            <person name="Brown T."/>
            <person name="Cohen L."/>
        </authorList>
    </citation>
    <scope>NUCLEOTIDE SEQUENCE</scope>
    <source>
        <strain evidence="2">Pbaha01</strain>
    </source>
</reference>
<organism evidence="2">
    <name type="scientific">Pyrodinium bahamense</name>
    <dbReference type="NCBI Taxonomy" id="73915"/>
    <lineage>
        <taxon>Eukaryota</taxon>
        <taxon>Sar</taxon>
        <taxon>Alveolata</taxon>
        <taxon>Dinophyceae</taxon>
        <taxon>Gonyaulacales</taxon>
        <taxon>Pyrocystaceae</taxon>
        <taxon>Pyrodinium</taxon>
    </lineage>
</organism>
<evidence type="ECO:0000313" key="2">
    <source>
        <dbReference type="EMBL" id="CAD8347008.1"/>
    </source>
</evidence>
<dbReference type="EMBL" id="HBEG01004619">
    <property type="protein sequence ID" value="CAD8347008.1"/>
    <property type="molecule type" value="Transcribed_RNA"/>
</dbReference>
<feature type="region of interest" description="Disordered" evidence="1">
    <location>
        <begin position="79"/>
        <end position="107"/>
    </location>
</feature>
<gene>
    <name evidence="2" type="ORF">PBAH0796_LOCUS2746</name>
</gene>
<evidence type="ECO:0000256" key="1">
    <source>
        <dbReference type="SAM" id="MobiDB-lite"/>
    </source>
</evidence>
<name>A0A7R9ZXN9_9DINO</name>
<accession>A0A7R9ZXN9</accession>